<dbReference type="EMBL" id="CP071182">
    <property type="protein sequence ID" value="QSO46575.1"/>
    <property type="molecule type" value="Genomic_DNA"/>
</dbReference>
<dbReference type="InterPro" id="IPR013149">
    <property type="entry name" value="ADH-like_C"/>
</dbReference>
<dbReference type="GO" id="GO:0008270">
    <property type="term" value="F:zinc ion binding"/>
    <property type="evidence" value="ECO:0007669"/>
    <property type="project" value="InterPro"/>
</dbReference>
<dbReference type="PROSITE" id="PS00059">
    <property type="entry name" value="ADH_ZINC"/>
    <property type="match status" value="1"/>
</dbReference>
<comment type="cofactor">
    <cofactor evidence="4">
        <name>Zn(2+)</name>
        <dbReference type="ChEBI" id="CHEBI:29105"/>
    </cofactor>
</comment>
<dbReference type="GO" id="GO:0016491">
    <property type="term" value="F:oxidoreductase activity"/>
    <property type="evidence" value="ECO:0007669"/>
    <property type="project" value="UniProtKB-KW"/>
</dbReference>
<reference evidence="6 7" key="1">
    <citation type="submission" date="2021-02" db="EMBL/GenBank/DDBJ databases">
        <title>Alicyclobacillus curvatus sp. nov. and Alicyclobacillus mengziensis sp. nov., two acidophilic bacteria isolated from acid mine drainage.</title>
        <authorList>
            <person name="Huang Y."/>
        </authorList>
    </citation>
    <scope>NUCLEOTIDE SEQUENCE [LARGE SCALE GENOMIC DNA]</scope>
    <source>
        <strain evidence="6 7">S30H14</strain>
    </source>
</reference>
<dbReference type="SUPFAM" id="SSF51735">
    <property type="entry name" value="NAD(P)-binding Rossmann-fold domains"/>
    <property type="match status" value="1"/>
</dbReference>
<keyword evidence="1 4" id="KW-0479">Metal-binding</keyword>
<dbReference type="InterPro" id="IPR011032">
    <property type="entry name" value="GroES-like_sf"/>
</dbReference>
<dbReference type="Gene3D" id="3.90.180.10">
    <property type="entry name" value="Medium-chain alcohol dehydrogenases, catalytic domain"/>
    <property type="match status" value="1"/>
</dbReference>
<evidence type="ECO:0000256" key="4">
    <source>
        <dbReference type="RuleBase" id="RU361277"/>
    </source>
</evidence>
<dbReference type="PANTHER" id="PTHR43401">
    <property type="entry name" value="L-THREONINE 3-DEHYDROGENASE"/>
    <property type="match status" value="1"/>
</dbReference>
<sequence>MRAAIFRPESGIAVETVPEPVLKPGEALIEIDACGVCGSDKQVLSGEPAPLGTMVPVILGHEIAGRIIALGDPVDGPPADFHVGDEVLVFPFISCGTCRYCEQGRENLCTQQVLVGYQRPGGYAERTVVPTKVLLPKPKNTSPPAAALLVDAFATPFHALSEHGGIRETDHVIVIGTGGTGLAGLMLAQAMGARAVGAITRRSGASDAAVTAGAKAVWIQSDERRVAREIRRWSEGGADVVLDTVGSGASVEFGLNIVRPGGRLCVIGMGAGSASLPIAKTVRRAVTLTTSFGSTMDDVRHLIALTESGRLHPERLIGAILPLERIAEAFLPNALTGRVVITPGQGQV</sequence>
<dbReference type="KEGG" id="afx:JZ786_19245"/>
<accession>A0A9X7VXT8</accession>
<dbReference type="Pfam" id="PF00107">
    <property type="entry name" value="ADH_zinc_N"/>
    <property type="match status" value="1"/>
</dbReference>
<evidence type="ECO:0000313" key="7">
    <source>
        <dbReference type="Proteomes" id="UP000663505"/>
    </source>
</evidence>
<dbReference type="InterPro" id="IPR036291">
    <property type="entry name" value="NAD(P)-bd_dom_sf"/>
</dbReference>
<dbReference type="InterPro" id="IPR002328">
    <property type="entry name" value="ADH_Zn_CS"/>
</dbReference>
<gene>
    <name evidence="6" type="ORF">JZ786_19245</name>
</gene>
<dbReference type="Pfam" id="PF08240">
    <property type="entry name" value="ADH_N"/>
    <property type="match status" value="1"/>
</dbReference>
<name>A0A9X7VXT8_9BACL</name>
<keyword evidence="2 4" id="KW-0862">Zinc</keyword>
<feature type="domain" description="Enoyl reductase (ER)" evidence="5">
    <location>
        <begin position="11"/>
        <end position="341"/>
    </location>
</feature>
<dbReference type="SUPFAM" id="SSF50129">
    <property type="entry name" value="GroES-like"/>
    <property type="match status" value="1"/>
</dbReference>
<comment type="similarity">
    <text evidence="4">Belongs to the zinc-containing alcohol dehydrogenase family.</text>
</comment>
<dbReference type="Proteomes" id="UP000663505">
    <property type="component" value="Chromosome"/>
</dbReference>
<dbReference type="SMART" id="SM00829">
    <property type="entry name" value="PKS_ER"/>
    <property type="match status" value="1"/>
</dbReference>
<evidence type="ECO:0000256" key="3">
    <source>
        <dbReference type="ARBA" id="ARBA00023002"/>
    </source>
</evidence>
<proteinExistence type="inferred from homology"/>
<evidence type="ECO:0000256" key="2">
    <source>
        <dbReference type="ARBA" id="ARBA00022833"/>
    </source>
</evidence>
<dbReference type="AlphaFoldDB" id="A0A9X7VXT8"/>
<dbReference type="InterPro" id="IPR013154">
    <property type="entry name" value="ADH-like_N"/>
</dbReference>
<dbReference type="RefSeq" id="WP_206655941.1">
    <property type="nucleotide sequence ID" value="NZ_CP071182.1"/>
</dbReference>
<protein>
    <submittedName>
        <fullName evidence="6">Alcohol dehydrogenase catalytic domain-containing protein</fullName>
    </submittedName>
</protein>
<dbReference type="InterPro" id="IPR050129">
    <property type="entry name" value="Zn_alcohol_dh"/>
</dbReference>
<dbReference type="InterPro" id="IPR020843">
    <property type="entry name" value="ER"/>
</dbReference>
<organism evidence="6 7">
    <name type="scientific">Alicyclobacillus mengziensis</name>
    <dbReference type="NCBI Taxonomy" id="2931921"/>
    <lineage>
        <taxon>Bacteria</taxon>
        <taxon>Bacillati</taxon>
        <taxon>Bacillota</taxon>
        <taxon>Bacilli</taxon>
        <taxon>Bacillales</taxon>
        <taxon>Alicyclobacillaceae</taxon>
        <taxon>Alicyclobacillus</taxon>
    </lineage>
</organism>
<evidence type="ECO:0000313" key="6">
    <source>
        <dbReference type="EMBL" id="QSO46575.1"/>
    </source>
</evidence>
<dbReference type="Gene3D" id="3.40.50.720">
    <property type="entry name" value="NAD(P)-binding Rossmann-like Domain"/>
    <property type="match status" value="1"/>
</dbReference>
<evidence type="ECO:0000259" key="5">
    <source>
        <dbReference type="SMART" id="SM00829"/>
    </source>
</evidence>
<keyword evidence="3" id="KW-0560">Oxidoreductase</keyword>
<dbReference type="PANTHER" id="PTHR43401:SF5">
    <property type="entry name" value="ALCOHOL DEHYDROGENASE-RELATED"/>
    <property type="match status" value="1"/>
</dbReference>
<keyword evidence="7" id="KW-1185">Reference proteome</keyword>
<evidence type="ECO:0000256" key="1">
    <source>
        <dbReference type="ARBA" id="ARBA00022723"/>
    </source>
</evidence>